<evidence type="ECO:0000313" key="1">
    <source>
        <dbReference type="EMBL" id="KAI7806000.1"/>
    </source>
</evidence>
<reference evidence="1" key="1">
    <citation type="submission" date="2021-02" db="EMBL/GenBank/DDBJ databases">
        <title>Comparative genomics reveals that relaxation of natural selection precedes convergent phenotypic evolution of cavefish.</title>
        <authorList>
            <person name="Peng Z."/>
        </authorList>
    </citation>
    <scope>NUCLEOTIDE SEQUENCE</scope>
    <source>
        <tissue evidence="1">Muscle</tissue>
    </source>
</reference>
<proteinExistence type="predicted"/>
<dbReference type="PANTHER" id="PTHR34759">
    <property type="entry name" value="SPERMATOGENESIS-ASSOCIATED PROTEIN 48"/>
    <property type="match status" value="1"/>
</dbReference>
<gene>
    <name evidence="1" type="ORF">IRJ41_022720</name>
</gene>
<dbReference type="PANTHER" id="PTHR34759:SF1">
    <property type="entry name" value="SPERMATOGENESIS-ASSOCIATED PROTEIN 48"/>
    <property type="match status" value="1"/>
</dbReference>
<dbReference type="AlphaFoldDB" id="A0A9W7WPM5"/>
<evidence type="ECO:0000313" key="2">
    <source>
        <dbReference type="Proteomes" id="UP001059041"/>
    </source>
</evidence>
<dbReference type="EMBL" id="JAFHDT010000009">
    <property type="protein sequence ID" value="KAI7806000.1"/>
    <property type="molecule type" value="Genomic_DNA"/>
</dbReference>
<evidence type="ECO:0008006" key="3">
    <source>
        <dbReference type="Google" id="ProtNLM"/>
    </source>
</evidence>
<dbReference type="InterPro" id="IPR027867">
    <property type="entry name" value="SPATA48"/>
</dbReference>
<keyword evidence="2" id="KW-1185">Reference proteome</keyword>
<protein>
    <recommendedName>
        <fullName evidence="3">Spermatogenesis-associated protein 48</fullName>
    </recommendedName>
</protein>
<name>A0A9W7WPM5_TRIRA</name>
<dbReference type="Pfam" id="PF15073">
    <property type="entry name" value="SPATA48"/>
    <property type="match status" value="1"/>
</dbReference>
<dbReference type="Proteomes" id="UP001059041">
    <property type="component" value="Linkage Group LG9"/>
</dbReference>
<organism evidence="1 2">
    <name type="scientific">Triplophysa rosa</name>
    <name type="common">Cave loach</name>
    <dbReference type="NCBI Taxonomy" id="992332"/>
    <lineage>
        <taxon>Eukaryota</taxon>
        <taxon>Metazoa</taxon>
        <taxon>Chordata</taxon>
        <taxon>Craniata</taxon>
        <taxon>Vertebrata</taxon>
        <taxon>Euteleostomi</taxon>
        <taxon>Actinopterygii</taxon>
        <taxon>Neopterygii</taxon>
        <taxon>Teleostei</taxon>
        <taxon>Ostariophysi</taxon>
        <taxon>Cypriniformes</taxon>
        <taxon>Nemacheilidae</taxon>
        <taxon>Triplophysa</taxon>
    </lineage>
</organism>
<sequence length="361" mass="40459">DRESIPYRVRFLRTPAVSSEGVSRWLCRSLNVPCDKGPEGKYDFDSMVEKNRPEFSKFNPVAQPPDENAPLAPLRDDMPLIDPCSGQLSAAAQVHLGSKIRTPFTDRVYPPSDLWVPPGVRERPQTPPMRPSSLLYHESDHNRWNSRLKLGGWASVPTIPGSIEINTDACLSALPDSIEKAARHFIYTSAAQRGYEDVDWDSKLPPRHKPPTTTLEKMADRVSQHSVLKRYHSRPELWQAIGSHWTKQQLRSTFYPRKPISFCSPSPKSGQIPLYCGTVGSENMDSVDITDEDFIPLTLLRTTVPPQTPTSYRNTIPGYTGKARFDRPQTSAVSLPYVPYTAQTAGLHDKVCTISPTFISS</sequence>
<comment type="caution">
    <text evidence="1">The sequence shown here is derived from an EMBL/GenBank/DDBJ whole genome shotgun (WGS) entry which is preliminary data.</text>
</comment>
<accession>A0A9W7WPM5</accession>
<feature type="non-terminal residue" evidence="1">
    <location>
        <position position="361"/>
    </location>
</feature>